<dbReference type="VEuPathDB" id="TriTrypDB:TcG_01226"/>
<evidence type="ECO:0000313" key="2">
    <source>
        <dbReference type="EMBL" id="PWV10038.1"/>
    </source>
</evidence>
<dbReference type="AlphaFoldDB" id="A0A2V2WN35"/>
<accession>A0A2V2WN35</accession>
<dbReference type="VEuPathDB" id="TriTrypDB:TCDM_06117"/>
<dbReference type="VEuPathDB" id="TriTrypDB:Tc_MARK_8604"/>
<dbReference type="VEuPathDB" id="TriTrypDB:C4B63_13g305"/>
<dbReference type="OrthoDB" id="241221at2759"/>
<sequence>MTSNDINAFKQYLWSLFQSYSYIPSGGGNGGPPARRLSESGYRAVISLVATTDVMSRFFLAEDEITQRECLKRMDSERFREEVWEEMISAEEWLRDCAGGVTEDAGKKEVELGELDVAISTDYDYHIMRPSLGHKTIGWNIFIAVLLLRLSNSLHLRIEDHILRECQEALHPLARLLTVQGSHVASKVDGFASYLSQVERRPCIDKERPATTVMRFALEEHARDPAPRRSSASGSFFTSARIKTSLHDKAPVSGVEVAAEVMQPTFVSPLERRRMRNNEALGRLEQFAGSVGGPSSATVGAGKAAHRLKPRCERMDVKNGIPNDEHPHQSSPPPRPKHSSMMVPAVSRPGCIGSARGRNVPIEVMKLHQRLTRGNENRLEETGGNALFRGSRGSMTRSSLETTLEVWNSTHMKGNIPSADTGSEVYHARHDEEINQSDDERCRPAAQCSFLASSCSPSPNREQIRGAKKILAPLGTNLQVGPSCSLGEGPSLCKENIPAAVSALDGTLRQRKQIGAAKGTIACGEPTGPKEAPQQKPLELPSSQRGTRRQPGPPLSPSNRALSRSARGQRPVQPIVPRTRAPPVDGGGFKIETATK</sequence>
<reference evidence="2 3" key="1">
    <citation type="journal article" date="2018" name="Microb. Genom.">
        <title>Expanding an expanded genome: long-read sequencing of Trypanosoma cruzi.</title>
        <authorList>
            <person name="Berna L."/>
            <person name="Rodriguez M."/>
            <person name="Chiribao M.L."/>
            <person name="Parodi-Talice A."/>
            <person name="Pita S."/>
            <person name="Rijo G."/>
            <person name="Alvarez-Valin F."/>
            <person name="Robello C."/>
        </authorList>
    </citation>
    <scope>NUCLEOTIDE SEQUENCE [LARGE SCALE GENOMIC DNA]</scope>
    <source>
        <strain evidence="2 3">TCC</strain>
    </source>
</reference>
<dbReference type="EMBL" id="PRFC01000073">
    <property type="protein sequence ID" value="PWV10038.1"/>
    <property type="molecule type" value="Genomic_DNA"/>
</dbReference>
<dbReference type="Proteomes" id="UP000246078">
    <property type="component" value="Unassembled WGS sequence"/>
</dbReference>
<proteinExistence type="predicted"/>
<evidence type="ECO:0000256" key="1">
    <source>
        <dbReference type="SAM" id="MobiDB-lite"/>
    </source>
</evidence>
<evidence type="ECO:0000313" key="3">
    <source>
        <dbReference type="Proteomes" id="UP000246078"/>
    </source>
</evidence>
<dbReference type="VEuPathDB" id="TriTrypDB:TcCLB.506567.110"/>
<dbReference type="VEuPathDB" id="TriTrypDB:C3747_73g111"/>
<name>A0A2V2WN35_TRYCR</name>
<dbReference type="VEuPathDB" id="TriTrypDB:TcYC6_0079160"/>
<dbReference type="VEuPathDB" id="TriTrypDB:ECC02_003937"/>
<dbReference type="OMA" id="MESERFT"/>
<feature type="region of interest" description="Disordered" evidence="1">
    <location>
        <begin position="519"/>
        <end position="596"/>
    </location>
</feature>
<feature type="compositionally biased region" description="Basic and acidic residues" evidence="1">
    <location>
        <begin position="316"/>
        <end position="328"/>
    </location>
</feature>
<protein>
    <submittedName>
        <fullName evidence="2">Uncharacterized protein</fullName>
    </submittedName>
</protein>
<dbReference type="VEuPathDB" id="TriTrypDB:TcCL_ESM02603"/>
<dbReference type="VEuPathDB" id="TriTrypDB:TcBrA4_0002130"/>
<gene>
    <name evidence="2" type="ORF">C3747_73g111</name>
</gene>
<feature type="region of interest" description="Disordered" evidence="1">
    <location>
        <begin position="316"/>
        <end position="343"/>
    </location>
</feature>
<dbReference type="VEuPathDB" id="TriTrypDB:TcCLB.507049.90"/>
<comment type="caution">
    <text evidence="2">The sequence shown here is derived from an EMBL/GenBank/DDBJ whole genome shotgun (WGS) entry which is preliminary data.</text>
</comment>
<dbReference type="VEuPathDB" id="TriTrypDB:TCSYLVIO_010064"/>
<organism evidence="2 3">
    <name type="scientific">Trypanosoma cruzi</name>
    <dbReference type="NCBI Taxonomy" id="5693"/>
    <lineage>
        <taxon>Eukaryota</taxon>
        <taxon>Discoba</taxon>
        <taxon>Euglenozoa</taxon>
        <taxon>Kinetoplastea</taxon>
        <taxon>Metakinetoplastina</taxon>
        <taxon>Trypanosomatida</taxon>
        <taxon>Trypanosomatidae</taxon>
        <taxon>Trypanosoma</taxon>
        <taxon>Schizotrypanum</taxon>
    </lineage>
</organism>
<dbReference type="VEuPathDB" id="TriTrypDB:BCY84_04190"/>